<proteinExistence type="predicted"/>
<evidence type="ECO:0000313" key="3">
    <source>
        <dbReference type="Proteomes" id="UP000765509"/>
    </source>
</evidence>
<reference evidence="2" key="1">
    <citation type="submission" date="2021-03" db="EMBL/GenBank/DDBJ databases">
        <title>Draft genome sequence of rust myrtle Austropuccinia psidii MF-1, a brazilian biotype.</title>
        <authorList>
            <person name="Quecine M.C."/>
            <person name="Pachon D.M.R."/>
            <person name="Bonatelli M.L."/>
            <person name="Correr F.H."/>
            <person name="Franceschini L.M."/>
            <person name="Leite T.F."/>
            <person name="Margarido G.R.A."/>
            <person name="Almeida C.A."/>
            <person name="Ferrarezi J.A."/>
            <person name="Labate C.A."/>
        </authorList>
    </citation>
    <scope>NUCLEOTIDE SEQUENCE</scope>
    <source>
        <strain evidence="2">MF-1</strain>
    </source>
</reference>
<dbReference type="EMBL" id="AVOT02004475">
    <property type="protein sequence ID" value="MBW0476470.1"/>
    <property type="molecule type" value="Genomic_DNA"/>
</dbReference>
<feature type="compositionally biased region" description="Basic and acidic residues" evidence="1">
    <location>
        <begin position="28"/>
        <end position="43"/>
    </location>
</feature>
<accession>A0A9Q3GRP3</accession>
<protein>
    <submittedName>
        <fullName evidence="2">Uncharacterized protein</fullName>
    </submittedName>
</protein>
<keyword evidence="3" id="KW-1185">Reference proteome</keyword>
<evidence type="ECO:0000256" key="1">
    <source>
        <dbReference type="SAM" id="MobiDB-lite"/>
    </source>
</evidence>
<gene>
    <name evidence="2" type="ORF">O181_016185</name>
</gene>
<comment type="caution">
    <text evidence="2">The sequence shown here is derived from an EMBL/GenBank/DDBJ whole genome shotgun (WGS) entry which is preliminary data.</text>
</comment>
<organism evidence="2 3">
    <name type="scientific">Austropuccinia psidii MF-1</name>
    <dbReference type="NCBI Taxonomy" id="1389203"/>
    <lineage>
        <taxon>Eukaryota</taxon>
        <taxon>Fungi</taxon>
        <taxon>Dikarya</taxon>
        <taxon>Basidiomycota</taxon>
        <taxon>Pucciniomycotina</taxon>
        <taxon>Pucciniomycetes</taxon>
        <taxon>Pucciniales</taxon>
        <taxon>Sphaerophragmiaceae</taxon>
        <taxon>Austropuccinia</taxon>
    </lineage>
</organism>
<evidence type="ECO:0000313" key="2">
    <source>
        <dbReference type="EMBL" id="MBW0476470.1"/>
    </source>
</evidence>
<feature type="compositionally biased region" description="Polar residues" evidence="1">
    <location>
        <begin position="1"/>
        <end position="16"/>
    </location>
</feature>
<name>A0A9Q3GRP3_9BASI</name>
<dbReference type="Proteomes" id="UP000765509">
    <property type="component" value="Unassembled WGS sequence"/>
</dbReference>
<feature type="region of interest" description="Disordered" evidence="1">
    <location>
        <begin position="1"/>
        <end position="47"/>
    </location>
</feature>
<dbReference type="AlphaFoldDB" id="A0A9Q3GRP3"/>
<sequence length="110" mass="11748">MTPTRSGSIYSIQSNGYGPGKSSHKCKRQECHPRGEAQRDDAKTSNSSQILASIFETLLDSPEADLTSIPVVRSEPFPNVNSRNIPVSVQEVVCGSKTAGVGTSSKPLDK</sequence>